<dbReference type="STRING" id="39966.A0A369J509"/>
<dbReference type="Proteomes" id="UP000076154">
    <property type="component" value="Unassembled WGS sequence"/>
</dbReference>
<sequence>MKIYALFTLHEYRRCVGCHRGHGSGSSAGERKGNANNPYHQQQQRYQPPPSGYGEPMSPFRDQQTPSPFSDSSPTPTSATPVYTSRQQPGHGVRRRAEHEEAVEMQVGYAR</sequence>
<dbReference type="AlphaFoldDB" id="A0A369J509"/>
<name>A0A369J509_HYPMA</name>
<gene>
    <name evidence="2" type="ORF">Hypma_002987</name>
</gene>
<evidence type="ECO:0000313" key="2">
    <source>
        <dbReference type="EMBL" id="RDB16250.1"/>
    </source>
</evidence>
<dbReference type="EMBL" id="LUEZ02000126">
    <property type="protein sequence ID" value="RDB16250.1"/>
    <property type="molecule type" value="Genomic_DNA"/>
</dbReference>
<feature type="compositionally biased region" description="Low complexity" evidence="1">
    <location>
        <begin position="65"/>
        <end position="85"/>
    </location>
</feature>
<evidence type="ECO:0000313" key="3">
    <source>
        <dbReference type="Proteomes" id="UP000076154"/>
    </source>
</evidence>
<comment type="caution">
    <text evidence="2">The sequence shown here is derived from an EMBL/GenBank/DDBJ whole genome shotgun (WGS) entry which is preliminary data.</text>
</comment>
<feature type="region of interest" description="Disordered" evidence="1">
    <location>
        <begin position="17"/>
        <end position="111"/>
    </location>
</feature>
<protein>
    <submittedName>
        <fullName evidence="2">Uncharacterized protein</fullName>
    </submittedName>
</protein>
<proteinExistence type="predicted"/>
<accession>A0A369J509</accession>
<organism evidence="2 3">
    <name type="scientific">Hypsizygus marmoreus</name>
    <name type="common">White beech mushroom</name>
    <name type="synonym">Agaricus marmoreus</name>
    <dbReference type="NCBI Taxonomy" id="39966"/>
    <lineage>
        <taxon>Eukaryota</taxon>
        <taxon>Fungi</taxon>
        <taxon>Dikarya</taxon>
        <taxon>Basidiomycota</taxon>
        <taxon>Agaricomycotina</taxon>
        <taxon>Agaricomycetes</taxon>
        <taxon>Agaricomycetidae</taxon>
        <taxon>Agaricales</taxon>
        <taxon>Tricholomatineae</taxon>
        <taxon>Lyophyllaceae</taxon>
        <taxon>Hypsizygus</taxon>
    </lineage>
</organism>
<evidence type="ECO:0000256" key="1">
    <source>
        <dbReference type="SAM" id="MobiDB-lite"/>
    </source>
</evidence>
<dbReference type="InParanoid" id="A0A369J509"/>
<reference evidence="2" key="1">
    <citation type="submission" date="2018-04" db="EMBL/GenBank/DDBJ databases">
        <title>Whole genome sequencing of Hypsizygus marmoreus.</title>
        <authorList>
            <person name="Choi I.-G."/>
            <person name="Min B."/>
            <person name="Kim J.-G."/>
            <person name="Kim S."/>
            <person name="Oh Y.-L."/>
            <person name="Kong W.-S."/>
            <person name="Park H."/>
            <person name="Jeong J."/>
            <person name="Song E.-S."/>
        </authorList>
    </citation>
    <scope>NUCLEOTIDE SEQUENCE [LARGE SCALE GENOMIC DNA]</scope>
    <source>
        <strain evidence="2">51987-8</strain>
    </source>
</reference>
<keyword evidence="3" id="KW-1185">Reference proteome</keyword>